<protein>
    <submittedName>
        <fullName evidence="1">Uncharacterized protein</fullName>
    </submittedName>
</protein>
<gene>
    <name evidence="1" type="ORF">GGQ64_004286</name>
</gene>
<name>A0A7W6DEA1_9HYPH</name>
<dbReference type="Pfam" id="PF26541">
    <property type="entry name" value="MafI2"/>
    <property type="match status" value="1"/>
</dbReference>
<dbReference type="InterPro" id="IPR058702">
    <property type="entry name" value="MafI2-like"/>
</dbReference>
<dbReference type="EMBL" id="JACIEE010000009">
    <property type="protein sequence ID" value="MBB3979050.1"/>
    <property type="molecule type" value="Genomic_DNA"/>
</dbReference>
<reference evidence="1 2" key="1">
    <citation type="submission" date="2020-08" db="EMBL/GenBank/DDBJ databases">
        <title>Genomic Encyclopedia of Type Strains, Phase IV (KMG-IV): sequencing the most valuable type-strain genomes for metagenomic binning, comparative biology and taxonomic classification.</title>
        <authorList>
            <person name="Goeker M."/>
        </authorList>
    </citation>
    <scope>NUCLEOTIDE SEQUENCE [LARGE SCALE GENOMIC DNA]</scope>
    <source>
        <strain evidence="1 2">DSM 100211</strain>
    </source>
</reference>
<accession>A0A7W6DEA1</accession>
<evidence type="ECO:0000313" key="2">
    <source>
        <dbReference type="Proteomes" id="UP000574761"/>
    </source>
</evidence>
<organism evidence="1 2">
    <name type="scientific">Mycoplana azooxidifex</name>
    <dbReference type="NCBI Taxonomy" id="1636188"/>
    <lineage>
        <taxon>Bacteria</taxon>
        <taxon>Pseudomonadati</taxon>
        <taxon>Pseudomonadota</taxon>
        <taxon>Alphaproteobacteria</taxon>
        <taxon>Hyphomicrobiales</taxon>
        <taxon>Rhizobiaceae</taxon>
        <taxon>Mycoplana</taxon>
    </lineage>
</organism>
<dbReference type="RefSeq" id="WP_246422824.1">
    <property type="nucleotide sequence ID" value="NZ_JACIEE010000009.1"/>
</dbReference>
<keyword evidence="2" id="KW-1185">Reference proteome</keyword>
<proteinExistence type="predicted"/>
<dbReference type="Proteomes" id="UP000574761">
    <property type="component" value="Unassembled WGS sequence"/>
</dbReference>
<comment type="caution">
    <text evidence="1">The sequence shown here is derived from an EMBL/GenBank/DDBJ whole genome shotgun (WGS) entry which is preliminary data.</text>
</comment>
<evidence type="ECO:0000313" key="1">
    <source>
        <dbReference type="EMBL" id="MBB3979050.1"/>
    </source>
</evidence>
<dbReference type="AlphaFoldDB" id="A0A7W6DEA1"/>
<sequence>MSAFDREITLRLSVQHALLGEVSSALAAVSCGWNDKDIVLEFLVDSDFSDEDRERMEIVASEVVADFGDETITTVFTSPPSVGPKVPVAKRWWAYKRFQPNVMSVERKLEWSYVVHILALIDRLFQEKASWPELIKQVRGASGVDILTAEKIALSHNGWRRLCNYRINHDPECKKQAARHIKIHGPSSLISSVGGSFSVAEPEVN</sequence>